<feature type="domain" description="Nucleolar complex-associated protein 3 N-terminal" evidence="8">
    <location>
        <begin position="119"/>
        <end position="210"/>
    </location>
</feature>
<feature type="region of interest" description="Disordered" evidence="6">
    <location>
        <begin position="452"/>
        <end position="479"/>
    </location>
</feature>
<dbReference type="Proteomes" id="UP000800093">
    <property type="component" value="Unassembled WGS sequence"/>
</dbReference>
<accession>A0A9P4NBK3</accession>
<dbReference type="EMBL" id="ML986580">
    <property type="protein sequence ID" value="KAF2270212.1"/>
    <property type="molecule type" value="Genomic_DNA"/>
</dbReference>
<evidence type="ECO:0000256" key="5">
    <source>
        <dbReference type="SAM" id="Coils"/>
    </source>
</evidence>
<feature type="region of interest" description="Disordered" evidence="6">
    <location>
        <begin position="1"/>
        <end position="86"/>
    </location>
</feature>
<dbReference type="GO" id="GO:0003682">
    <property type="term" value="F:chromatin binding"/>
    <property type="evidence" value="ECO:0007669"/>
    <property type="project" value="TreeGrafter"/>
</dbReference>
<dbReference type="GO" id="GO:0005730">
    <property type="term" value="C:nucleolus"/>
    <property type="evidence" value="ECO:0007669"/>
    <property type="project" value="UniProtKB-SubCell"/>
</dbReference>
<dbReference type="Pfam" id="PF07540">
    <property type="entry name" value="NOC3p"/>
    <property type="match status" value="1"/>
</dbReference>
<evidence type="ECO:0008006" key="11">
    <source>
        <dbReference type="Google" id="ProtNLM"/>
    </source>
</evidence>
<evidence type="ECO:0000256" key="2">
    <source>
        <dbReference type="ARBA" id="ARBA00007797"/>
    </source>
</evidence>
<feature type="compositionally biased region" description="Acidic residues" evidence="6">
    <location>
        <begin position="455"/>
        <end position="475"/>
    </location>
</feature>
<feature type="compositionally biased region" description="Basic residues" evidence="6">
    <location>
        <begin position="1"/>
        <end position="12"/>
    </location>
</feature>
<dbReference type="InterPro" id="IPR011501">
    <property type="entry name" value="Noc3_N"/>
</dbReference>
<dbReference type="OrthoDB" id="10263597at2759"/>
<dbReference type="InterPro" id="IPR016903">
    <property type="entry name" value="Nucleolar_cplx-assoc_3"/>
</dbReference>
<evidence type="ECO:0000259" key="7">
    <source>
        <dbReference type="Pfam" id="PF03914"/>
    </source>
</evidence>
<comment type="subcellular location">
    <subcellularLocation>
        <location evidence="1">Nucleus</location>
        <location evidence="1">Nucleolus</location>
    </subcellularLocation>
</comment>
<keyword evidence="10" id="KW-1185">Reference proteome</keyword>
<reference evidence="10" key="1">
    <citation type="journal article" date="2020" name="Stud. Mycol.">
        <title>101 Dothideomycetes genomes: A test case for predicting lifestyles and emergence of pathogens.</title>
        <authorList>
            <person name="Haridas S."/>
            <person name="Albert R."/>
            <person name="Binder M."/>
            <person name="Bloem J."/>
            <person name="LaButti K."/>
            <person name="Salamov A."/>
            <person name="Andreopoulos B."/>
            <person name="Baker S."/>
            <person name="Barry K."/>
            <person name="Bills G."/>
            <person name="Bluhm B."/>
            <person name="Cannon C."/>
            <person name="Castanera R."/>
            <person name="Culley D."/>
            <person name="Daum C."/>
            <person name="Ezra D."/>
            <person name="Gonzalez J."/>
            <person name="Henrissat B."/>
            <person name="Kuo A."/>
            <person name="Liang C."/>
            <person name="Lipzen A."/>
            <person name="Lutzoni F."/>
            <person name="Magnuson J."/>
            <person name="Mondo S."/>
            <person name="Nolan M."/>
            <person name="Ohm R."/>
            <person name="Pangilinan J."/>
            <person name="Park H.-J."/>
            <person name="Ramirez L."/>
            <person name="Alfaro M."/>
            <person name="Sun H."/>
            <person name="Tritt A."/>
            <person name="Yoshinaga Y."/>
            <person name="Zwiers L.-H."/>
            <person name="Turgeon B."/>
            <person name="Goodwin S."/>
            <person name="Spatafora J."/>
            <person name="Crous P."/>
            <person name="Grigoriev I."/>
        </authorList>
    </citation>
    <scope>NUCLEOTIDE SEQUENCE [LARGE SCALE GENOMIC DNA]</scope>
    <source>
        <strain evidence="10">CBS 304.66</strain>
    </source>
</reference>
<dbReference type="InterPro" id="IPR005612">
    <property type="entry name" value="CCAAT-binding_factor"/>
</dbReference>
<feature type="domain" description="CCAAT-binding factor" evidence="7">
    <location>
        <begin position="484"/>
        <end position="661"/>
    </location>
</feature>
<feature type="coiled-coil region" evidence="5">
    <location>
        <begin position="354"/>
        <end position="388"/>
    </location>
</feature>
<evidence type="ECO:0000313" key="9">
    <source>
        <dbReference type="EMBL" id="KAF2270212.1"/>
    </source>
</evidence>
<proteinExistence type="inferred from homology"/>
<comment type="caution">
    <text evidence="9">The sequence shown here is derived from an EMBL/GenBank/DDBJ whole genome shotgun (WGS) entry which is preliminary data.</text>
</comment>
<evidence type="ECO:0000256" key="1">
    <source>
        <dbReference type="ARBA" id="ARBA00004604"/>
    </source>
</evidence>
<gene>
    <name evidence="9" type="ORF">CC78DRAFT_611870</name>
</gene>
<dbReference type="PANTHER" id="PTHR14428:SF5">
    <property type="entry name" value="NUCLEOLAR COMPLEX PROTEIN 3 HOMOLOG"/>
    <property type="match status" value="1"/>
</dbReference>
<organism evidence="9 10">
    <name type="scientific">Lojkania enalia</name>
    <dbReference type="NCBI Taxonomy" id="147567"/>
    <lineage>
        <taxon>Eukaryota</taxon>
        <taxon>Fungi</taxon>
        <taxon>Dikarya</taxon>
        <taxon>Ascomycota</taxon>
        <taxon>Pezizomycotina</taxon>
        <taxon>Dothideomycetes</taxon>
        <taxon>Pleosporomycetidae</taxon>
        <taxon>Pleosporales</taxon>
        <taxon>Pleosporales incertae sedis</taxon>
        <taxon>Lojkania</taxon>
    </lineage>
</organism>
<sequence length="955" mass="106832">MSRIPAAKRRRLSPSDTDDAGSPPPKDHKSSFTSSAAKWDLEQDYERKPRKIKKQKENGKLPVRTAEGWIQPKAAPEVRQEDESDSFLGLESEGEAEIDEEQVVEEEKPKLSQRQQIIEAKEELARIASLLNEDPEEHIGALKTLSHIAASENASVRKLALASQVAVFKNLIPGYRIRPLSEEVMNEKVSKEVRKLRNFEQKLVSSYQTYIQELSKLAKSSGSSTVESSAGLATVAIGCACNLLMEVPHFNFRGDLLQIVVGKLSIKHVDGDFIKCRQTIEALFKNDEDGNASLDAVTMLTKMMKAKNYDVDESVLNTFLHLRLLSEFSFKASYNAVDKPTDEQYAGKKIKQKREFRTKKLRKLLKERKAIEKEMREADATVGQEERERMQAETLKMVFVAYFRILKARPQKLMGAVLEGLARYAHLINQDFFGDILEALRDLITSAELSATGENYDDSDDAEDAKDAEKDEEDASQGSATRESLLCVITAFALLQGQDASAAASALKLDLSFFIMHLYRTLHPVSLNPDLELGPKSLHLPDPNSPDSPAQNTPINKVNVQTTIVLLIRSLSSVLLPATSLQAVPPVRVAAFCKQLMTISLQLPEKSCIAMLGLLNKVTKTHGRKVCAIWNTEERRGDGIFDVLKTEIEGSNPFAATVWEAPATFHPNGDRDSTLVVGLFQAYKTSKNSASSSNSGSLMMAQKTAIRVSISDVDLIALIYRQLNVTVAKTKTGRLHSIHESKIEDTRWHMPKNYNQQPVELPNAMPDAMLDLIRLQGRTSIPLAKLQHFLTHPSKLRNKYLQQDVNPEYLTTDYVHSRDNGRKNGGTGVYFERHILTNQAGVVVRGQIGDGEITPTHVVWPRRYVQRLNHFSEFTKGFTFIIKRLAQARIQSCDIEIGYSAPHPKLSSIFGGRRLLLGQGDSTPTWQHNAAQGPLRQTYYSPMRITVHEHLLDSD</sequence>
<evidence type="ECO:0000259" key="8">
    <source>
        <dbReference type="Pfam" id="PF07540"/>
    </source>
</evidence>
<comment type="similarity">
    <text evidence="2">Belongs to the CBF/MAK21 family.</text>
</comment>
<evidence type="ECO:0000256" key="3">
    <source>
        <dbReference type="ARBA" id="ARBA00023054"/>
    </source>
</evidence>
<keyword evidence="4" id="KW-0539">Nucleus</keyword>
<name>A0A9P4NBK3_9PLEO</name>
<keyword evidence="3 5" id="KW-0175">Coiled coil</keyword>
<dbReference type="PANTHER" id="PTHR14428">
    <property type="entry name" value="NUCLEOLAR COMPLEX PROTEIN 3"/>
    <property type="match status" value="1"/>
</dbReference>
<evidence type="ECO:0000313" key="10">
    <source>
        <dbReference type="Proteomes" id="UP000800093"/>
    </source>
</evidence>
<dbReference type="AlphaFoldDB" id="A0A9P4NBK3"/>
<dbReference type="GO" id="GO:0006270">
    <property type="term" value="P:DNA replication initiation"/>
    <property type="evidence" value="ECO:0007669"/>
    <property type="project" value="TreeGrafter"/>
</dbReference>
<evidence type="ECO:0000256" key="6">
    <source>
        <dbReference type="SAM" id="MobiDB-lite"/>
    </source>
</evidence>
<dbReference type="Pfam" id="PF03914">
    <property type="entry name" value="CBF"/>
    <property type="match status" value="1"/>
</dbReference>
<evidence type="ECO:0000256" key="4">
    <source>
        <dbReference type="ARBA" id="ARBA00023242"/>
    </source>
</evidence>
<protein>
    <recommendedName>
        <fullName evidence="11">Nucleolar complex-associated protein 3</fullName>
    </recommendedName>
</protein>